<sequence>MTLSRTTPDALAAIAEQEPHFYLLLDGGLAAGLEAEVSALDHRIWHAWVYSETEYDAQCRDGPLLVRTHSDTPLLQSFTTDWPSRHLGGLLLSRHPFEVVLNHIRCLRHASLPDGTQTLLRLHEPRTLRGLIQGMDHPTTDSLLGPVNSWHWCEWNEGKGEWYRLEHGNPGNGQTADASLLLTTTQLHALRAHQIEYRDTQFARRLLAANIPALERVDELTMLTYVRQHTAVAASRGFENDEDMYGYLYVYFGYHDQLFAAQSPLARIMSQPDVPAWRRVRNAHAFMKGAA</sequence>
<comment type="caution">
    <text evidence="2">The sequence shown here is derived from an EMBL/GenBank/DDBJ whole genome shotgun (WGS) entry which is preliminary data.</text>
</comment>
<name>A0ABM8L9F8_9BURK</name>
<dbReference type="InterPro" id="IPR025391">
    <property type="entry name" value="DUF4123"/>
</dbReference>
<evidence type="ECO:0000313" key="2">
    <source>
        <dbReference type="EMBL" id="CAB3836051.1"/>
    </source>
</evidence>
<dbReference type="EMBL" id="CADIKR010000001">
    <property type="protein sequence ID" value="CAB3836051.1"/>
    <property type="molecule type" value="Genomic_DNA"/>
</dbReference>
<accession>A0ABM8L9F8</accession>
<protein>
    <recommendedName>
        <fullName evidence="1">DUF4123 domain-containing protein</fullName>
    </recommendedName>
</protein>
<dbReference type="Proteomes" id="UP000507140">
    <property type="component" value="Unassembled WGS sequence"/>
</dbReference>
<feature type="domain" description="DUF4123" evidence="1">
    <location>
        <begin position="22"/>
        <end position="139"/>
    </location>
</feature>
<keyword evidence="3" id="KW-1185">Reference proteome</keyword>
<evidence type="ECO:0000313" key="3">
    <source>
        <dbReference type="Proteomes" id="UP000507140"/>
    </source>
</evidence>
<dbReference type="RefSeq" id="WP_180098016.1">
    <property type="nucleotide sequence ID" value="NZ_CADIKR010000001.1"/>
</dbReference>
<dbReference type="Pfam" id="PF13503">
    <property type="entry name" value="DUF4123"/>
    <property type="match status" value="1"/>
</dbReference>
<evidence type="ECO:0000259" key="1">
    <source>
        <dbReference type="Pfam" id="PF13503"/>
    </source>
</evidence>
<proteinExistence type="predicted"/>
<reference evidence="2 3" key="1">
    <citation type="submission" date="2020-04" db="EMBL/GenBank/DDBJ databases">
        <authorList>
            <person name="De Canck E."/>
        </authorList>
    </citation>
    <scope>NUCLEOTIDE SEQUENCE [LARGE SCALE GENOMIC DNA]</scope>
    <source>
        <strain evidence="2 3">LMG 3415</strain>
    </source>
</reference>
<gene>
    <name evidence="2" type="ORF">LMG3415_01181</name>
</gene>
<organism evidence="2 3">
    <name type="scientific">Achromobacter mucicolens</name>
    <dbReference type="NCBI Taxonomy" id="1389922"/>
    <lineage>
        <taxon>Bacteria</taxon>
        <taxon>Pseudomonadati</taxon>
        <taxon>Pseudomonadota</taxon>
        <taxon>Betaproteobacteria</taxon>
        <taxon>Burkholderiales</taxon>
        <taxon>Alcaligenaceae</taxon>
        <taxon>Achromobacter</taxon>
    </lineage>
</organism>